<feature type="compositionally biased region" description="Basic and acidic residues" evidence="1">
    <location>
        <begin position="45"/>
        <end position="57"/>
    </location>
</feature>
<comment type="caution">
    <text evidence="2">The sequence shown here is derived from an EMBL/GenBank/DDBJ whole genome shotgun (WGS) entry which is preliminary data.</text>
</comment>
<evidence type="ECO:0000313" key="2">
    <source>
        <dbReference type="EMBL" id="MEI4279200.1"/>
    </source>
</evidence>
<feature type="compositionally biased region" description="Polar residues" evidence="1">
    <location>
        <begin position="1"/>
        <end position="18"/>
    </location>
</feature>
<keyword evidence="3" id="KW-1185">Reference proteome</keyword>
<dbReference type="EMBL" id="JBAPLV010000012">
    <property type="protein sequence ID" value="MEI4279200.1"/>
    <property type="molecule type" value="Genomic_DNA"/>
</dbReference>
<feature type="region of interest" description="Disordered" evidence="1">
    <location>
        <begin position="163"/>
        <end position="252"/>
    </location>
</feature>
<dbReference type="Proteomes" id="UP001373496">
    <property type="component" value="Unassembled WGS sequence"/>
</dbReference>
<proteinExistence type="predicted"/>
<evidence type="ECO:0000256" key="1">
    <source>
        <dbReference type="SAM" id="MobiDB-lite"/>
    </source>
</evidence>
<feature type="compositionally biased region" description="Pro residues" evidence="1">
    <location>
        <begin position="226"/>
        <end position="243"/>
    </location>
</feature>
<protein>
    <submittedName>
        <fullName evidence="2">Uncharacterized protein</fullName>
    </submittedName>
</protein>
<reference evidence="2 3" key="1">
    <citation type="submission" date="2024-03" db="EMBL/GenBank/DDBJ databases">
        <title>Draft genome sequence of Klenkia terrae.</title>
        <authorList>
            <person name="Duangmal K."/>
            <person name="Chantavorakit T."/>
        </authorList>
    </citation>
    <scope>NUCLEOTIDE SEQUENCE [LARGE SCALE GENOMIC DNA]</scope>
    <source>
        <strain evidence="2 3">JCM 17786</strain>
    </source>
</reference>
<dbReference type="RefSeq" id="WP_225235567.1">
    <property type="nucleotide sequence ID" value="NZ_JBAPLV010000012.1"/>
</dbReference>
<name>A0ABU8E6J1_9ACTN</name>
<gene>
    <name evidence="2" type="ORF">UXQ13_12060</name>
</gene>
<accession>A0ABU8E6J1</accession>
<feature type="compositionally biased region" description="Low complexity" evidence="1">
    <location>
        <begin position="189"/>
        <end position="217"/>
    </location>
</feature>
<feature type="region of interest" description="Disordered" evidence="1">
    <location>
        <begin position="1"/>
        <end position="108"/>
    </location>
</feature>
<organism evidence="2 3">
    <name type="scientific">Klenkia terrae</name>
    <dbReference type="NCBI Taxonomy" id="1052259"/>
    <lineage>
        <taxon>Bacteria</taxon>
        <taxon>Bacillati</taxon>
        <taxon>Actinomycetota</taxon>
        <taxon>Actinomycetes</taxon>
        <taxon>Geodermatophilales</taxon>
        <taxon>Geodermatophilaceae</taxon>
        <taxon>Klenkia</taxon>
    </lineage>
</organism>
<evidence type="ECO:0000313" key="3">
    <source>
        <dbReference type="Proteomes" id="UP001373496"/>
    </source>
</evidence>
<sequence>MSHSLDTPTGSGDPSTTDVAKDQARAVGQSGAEAGKQVAGTAADQAKEVAGEARRQASDLLSQGREHATEQARGGQQKAAGSLSALAEELRTLTDGEGASGPATDLLRQATGRVESFADHLRDREPADLLEDVRSFARRRPGAFLLGAAVAGVLAGRLTGGVVAAHKDDGPGTSSTPTPTTPTPAPHDVTTGTGPLPGAPGAAAGYAAVPPVADGPGYDPVTGYSPVPPAPSAPAAPPVPPAPYGTAGGGQA</sequence>